<organism evidence="3 4">
    <name type="scientific">Adineta ricciae</name>
    <name type="common">Rotifer</name>
    <dbReference type="NCBI Taxonomy" id="249248"/>
    <lineage>
        <taxon>Eukaryota</taxon>
        <taxon>Metazoa</taxon>
        <taxon>Spiralia</taxon>
        <taxon>Gnathifera</taxon>
        <taxon>Rotifera</taxon>
        <taxon>Eurotatoria</taxon>
        <taxon>Bdelloidea</taxon>
        <taxon>Adinetida</taxon>
        <taxon>Adinetidae</taxon>
        <taxon>Adineta</taxon>
    </lineage>
</organism>
<keyword evidence="4" id="KW-1185">Reference proteome</keyword>
<feature type="coiled-coil region" evidence="1">
    <location>
        <begin position="413"/>
        <end position="577"/>
    </location>
</feature>
<accession>A0A815H9N2</accession>
<keyword evidence="1" id="KW-0175">Coiled coil</keyword>
<feature type="compositionally biased region" description="Low complexity" evidence="2">
    <location>
        <begin position="25"/>
        <end position="39"/>
    </location>
</feature>
<evidence type="ECO:0000313" key="4">
    <source>
        <dbReference type="Proteomes" id="UP000663828"/>
    </source>
</evidence>
<proteinExistence type="predicted"/>
<dbReference type="AlphaFoldDB" id="A0A815H9N2"/>
<sequence>MKKHQSQQLAQLETLLDSSDEDLDATSTSATSNDTDQSSKITHLMRENERKIRSLSESYMNRFLFIGQQLQSLPQLTHNAPNASTVRPMEQIAQPVSPTLTAFIETLKQLIVKEERKREKCYLPSYDDNSNSTDVYSRLSNGITQCLHDYEAELNHAKRRINDLNNQQEHILNENKHVVSQLTDAFEQNTISLRQTYEKHLAKQRDESLQIAQALDKYKVEILTLRDSYEKKLRVKDELVNDLNEKLVKSEAEQAARHHALHLKIEQFQQSFETLQARNKQIEHNNQIKIKENRDLLTQISNLQIQIQRLQQTVTSKANECSELSQKLASLLSKASECERYESELKQWFFLISPENNSSDLTLDSMATIVASKVSHFEKYKRQLDVIEEELNTAHICEGRHLSDRIRHVITHNEQIETAHHDLNNKYQALLLQVNMLTGIIKQHSTEVANHKANETQLKEFNEQLLNENQKIKLEIQEYRAKFLQITNTNNQLEHEANLNKQQMRDIQIQNETFKTENQILNNELQTKREAVKRYEQELHSMKHLFDMTLKEKQLQSDQLQHERQLFQTENDSLKQLVLRDGQEKQPTQLKTLQYLTTKYVEKDTINDELHRISNGYSHTHNHQYLPLNDHIDNDVSEGVISRRATSTPTYSETEIHHIQPLGITKQINQVLSDMKSLLTYSRETIVKHDDDVVVPERDFKVRKRNKSRQVKRERSTVIGIEQH</sequence>
<reference evidence="3" key="1">
    <citation type="submission" date="2021-02" db="EMBL/GenBank/DDBJ databases">
        <authorList>
            <person name="Nowell W R."/>
        </authorList>
    </citation>
    <scope>NUCLEOTIDE SEQUENCE</scope>
</reference>
<evidence type="ECO:0000256" key="2">
    <source>
        <dbReference type="SAM" id="MobiDB-lite"/>
    </source>
</evidence>
<feature type="coiled-coil region" evidence="1">
    <location>
        <begin position="226"/>
        <end position="327"/>
    </location>
</feature>
<comment type="caution">
    <text evidence="3">The sequence shown here is derived from an EMBL/GenBank/DDBJ whole genome shotgun (WGS) entry which is preliminary data.</text>
</comment>
<name>A0A815H9N2_ADIRI</name>
<dbReference type="Proteomes" id="UP000663828">
    <property type="component" value="Unassembled WGS sequence"/>
</dbReference>
<evidence type="ECO:0000256" key="1">
    <source>
        <dbReference type="SAM" id="Coils"/>
    </source>
</evidence>
<feature type="region of interest" description="Disordered" evidence="2">
    <location>
        <begin position="705"/>
        <end position="724"/>
    </location>
</feature>
<evidence type="ECO:0000313" key="3">
    <source>
        <dbReference type="EMBL" id="CAF1348592.1"/>
    </source>
</evidence>
<dbReference type="EMBL" id="CAJNOR010002851">
    <property type="protein sequence ID" value="CAF1348592.1"/>
    <property type="molecule type" value="Genomic_DNA"/>
</dbReference>
<feature type="coiled-coil region" evidence="1">
    <location>
        <begin position="147"/>
        <end position="174"/>
    </location>
</feature>
<feature type="region of interest" description="Disordered" evidence="2">
    <location>
        <begin position="14"/>
        <end position="45"/>
    </location>
</feature>
<protein>
    <submittedName>
        <fullName evidence="3">Uncharacterized protein</fullName>
    </submittedName>
</protein>
<gene>
    <name evidence="3" type="ORF">XAT740_LOCUS31358</name>
</gene>